<evidence type="ECO:0000313" key="2">
    <source>
        <dbReference type="EMBL" id="KAK2586847.1"/>
    </source>
</evidence>
<reference evidence="2" key="2">
    <citation type="journal article" date="2023" name="Commun. Biol.">
        <title>Intrasexual cuticular hydrocarbon dimorphism in a wasp sheds light on hydrocarbon biosynthesis genes in Hymenoptera.</title>
        <authorList>
            <person name="Moris V.C."/>
            <person name="Podsiadlowski L."/>
            <person name="Martin S."/>
            <person name="Oeyen J.P."/>
            <person name="Donath A."/>
            <person name="Petersen M."/>
            <person name="Wilbrandt J."/>
            <person name="Misof B."/>
            <person name="Liedtke D."/>
            <person name="Thamm M."/>
            <person name="Scheiner R."/>
            <person name="Schmitt T."/>
            <person name="Niehuis O."/>
        </authorList>
    </citation>
    <scope>NUCLEOTIDE SEQUENCE</scope>
    <source>
        <strain evidence="2">GBR_01_08_01A</strain>
    </source>
</reference>
<comment type="caution">
    <text evidence="2">The sequence shown here is derived from an EMBL/GenBank/DDBJ whole genome shotgun (WGS) entry which is preliminary data.</text>
</comment>
<dbReference type="AlphaFoldDB" id="A0AAD9VUQ9"/>
<proteinExistence type="predicted"/>
<keyword evidence="3" id="KW-1185">Reference proteome</keyword>
<evidence type="ECO:0000256" key="1">
    <source>
        <dbReference type="SAM" id="MobiDB-lite"/>
    </source>
</evidence>
<reference evidence="2" key="1">
    <citation type="submission" date="2021-08" db="EMBL/GenBank/DDBJ databases">
        <authorList>
            <person name="Misof B."/>
            <person name="Oliver O."/>
            <person name="Podsiadlowski L."/>
            <person name="Donath A."/>
            <person name="Peters R."/>
            <person name="Mayer C."/>
            <person name="Rust J."/>
            <person name="Gunkel S."/>
            <person name="Lesny P."/>
            <person name="Martin S."/>
            <person name="Oeyen J.P."/>
            <person name="Petersen M."/>
            <person name="Panagiotis P."/>
            <person name="Wilbrandt J."/>
            <person name="Tanja T."/>
        </authorList>
    </citation>
    <scope>NUCLEOTIDE SEQUENCE</scope>
    <source>
        <strain evidence="2">GBR_01_08_01A</strain>
        <tissue evidence="2">Thorax + abdomen</tissue>
    </source>
</reference>
<dbReference type="EMBL" id="JAIFRP010000010">
    <property type="protein sequence ID" value="KAK2586847.1"/>
    <property type="molecule type" value="Genomic_DNA"/>
</dbReference>
<gene>
    <name evidence="2" type="ORF">KPH14_009785</name>
</gene>
<sequence>MDWRCERRPLANAIKPYYTRSEFQWVKRKREERWCKVDGPGSSRGANEVIDEDIRQRSRTDRTSTLSGKPPCTRDEMRRTSTSEGKAAAGSMG</sequence>
<feature type="compositionally biased region" description="Basic and acidic residues" evidence="1">
    <location>
        <begin position="72"/>
        <end position="81"/>
    </location>
</feature>
<feature type="compositionally biased region" description="Basic and acidic residues" evidence="1">
    <location>
        <begin position="52"/>
        <end position="62"/>
    </location>
</feature>
<feature type="region of interest" description="Disordered" evidence="1">
    <location>
        <begin position="36"/>
        <end position="93"/>
    </location>
</feature>
<dbReference type="Proteomes" id="UP001258017">
    <property type="component" value="Unassembled WGS sequence"/>
</dbReference>
<accession>A0AAD9VUQ9</accession>
<organism evidence="2 3">
    <name type="scientific">Odynerus spinipes</name>
    <dbReference type="NCBI Taxonomy" id="1348599"/>
    <lineage>
        <taxon>Eukaryota</taxon>
        <taxon>Metazoa</taxon>
        <taxon>Ecdysozoa</taxon>
        <taxon>Arthropoda</taxon>
        <taxon>Hexapoda</taxon>
        <taxon>Insecta</taxon>
        <taxon>Pterygota</taxon>
        <taxon>Neoptera</taxon>
        <taxon>Endopterygota</taxon>
        <taxon>Hymenoptera</taxon>
        <taxon>Apocrita</taxon>
        <taxon>Aculeata</taxon>
        <taxon>Vespoidea</taxon>
        <taxon>Vespidae</taxon>
        <taxon>Eumeninae</taxon>
        <taxon>Odynerus</taxon>
    </lineage>
</organism>
<protein>
    <submittedName>
        <fullName evidence="2">Uncharacterized protein</fullName>
    </submittedName>
</protein>
<name>A0AAD9VUQ9_9HYME</name>
<evidence type="ECO:0000313" key="3">
    <source>
        <dbReference type="Proteomes" id="UP001258017"/>
    </source>
</evidence>